<proteinExistence type="predicted"/>
<accession>A0A067SIX3</accession>
<sequence>MELRPTFANEEEGKRRRVLDLPENRPAAVPEIGIFAFSKNNFQPPSVSVIHLAIVCLGGSHIDLRVAAVSCLSVVILGVISPLTSRVFSSPRPPFLGTIFFNIIGLGGSEFKVNVSSSSVLHDEVSMAGFVFDIRATLSLSTVALSS</sequence>
<dbReference type="HOGENOM" id="CLU_1768204_0_0_1"/>
<protein>
    <submittedName>
        <fullName evidence="1">Uncharacterized protein</fullName>
    </submittedName>
</protein>
<evidence type="ECO:0000313" key="1">
    <source>
        <dbReference type="EMBL" id="KDR66728.1"/>
    </source>
</evidence>
<dbReference type="Proteomes" id="UP000027222">
    <property type="component" value="Unassembled WGS sequence"/>
</dbReference>
<reference evidence="2" key="1">
    <citation type="journal article" date="2014" name="Proc. Natl. Acad. Sci. U.S.A.">
        <title>Extensive sampling of basidiomycete genomes demonstrates inadequacy of the white-rot/brown-rot paradigm for wood decay fungi.</title>
        <authorList>
            <person name="Riley R."/>
            <person name="Salamov A.A."/>
            <person name="Brown D.W."/>
            <person name="Nagy L.G."/>
            <person name="Floudas D."/>
            <person name="Held B.W."/>
            <person name="Levasseur A."/>
            <person name="Lombard V."/>
            <person name="Morin E."/>
            <person name="Otillar R."/>
            <person name="Lindquist E.A."/>
            <person name="Sun H."/>
            <person name="LaButti K.M."/>
            <person name="Schmutz J."/>
            <person name="Jabbour D."/>
            <person name="Luo H."/>
            <person name="Baker S.E."/>
            <person name="Pisabarro A.G."/>
            <person name="Walton J.D."/>
            <person name="Blanchette R.A."/>
            <person name="Henrissat B."/>
            <person name="Martin F."/>
            <person name="Cullen D."/>
            <person name="Hibbett D.S."/>
            <person name="Grigoriev I.V."/>
        </authorList>
    </citation>
    <scope>NUCLEOTIDE SEQUENCE [LARGE SCALE GENOMIC DNA]</scope>
    <source>
        <strain evidence="2">CBS 339.88</strain>
    </source>
</reference>
<evidence type="ECO:0000313" key="2">
    <source>
        <dbReference type="Proteomes" id="UP000027222"/>
    </source>
</evidence>
<gene>
    <name evidence="1" type="ORF">GALMADRAFT_1139125</name>
</gene>
<keyword evidence="2" id="KW-1185">Reference proteome</keyword>
<dbReference type="EMBL" id="KL142420">
    <property type="protein sequence ID" value="KDR66728.1"/>
    <property type="molecule type" value="Genomic_DNA"/>
</dbReference>
<organism evidence="1 2">
    <name type="scientific">Galerina marginata (strain CBS 339.88)</name>
    <dbReference type="NCBI Taxonomy" id="685588"/>
    <lineage>
        <taxon>Eukaryota</taxon>
        <taxon>Fungi</taxon>
        <taxon>Dikarya</taxon>
        <taxon>Basidiomycota</taxon>
        <taxon>Agaricomycotina</taxon>
        <taxon>Agaricomycetes</taxon>
        <taxon>Agaricomycetidae</taxon>
        <taxon>Agaricales</taxon>
        <taxon>Agaricineae</taxon>
        <taxon>Strophariaceae</taxon>
        <taxon>Galerina</taxon>
    </lineage>
</organism>
<name>A0A067SIX3_GALM3</name>
<dbReference type="AlphaFoldDB" id="A0A067SIX3"/>